<comment type="caution">
    <text evidence="2">The sequence shown here is derived from an EMBL/GenBank/DDBJ whole genome shotgun (WGS) entry which is preliminary data.</text>
</comment>
<dbReference type="AlphaFoldDB" id="A0A8S9IE61"/>
<sequence length="235" mass="26749">MATKRLIEMMSGYMKDKLAALTAPVANTYGNALVFNKIENLVATFRHRKSTKTNSRFLPLNTKGNNKIYPAPQSSYYRVTRGKILDYSQKEEEHEIGFFRSGADFGRFMGSLLGSHLKYNVPEDFQRRFFTKSLAVKSRSNLNRTKYRLSKGTDSYPNRPRASSSMAIGPWTSQARSLRSDRARAKARSLRSDQDRAKAWSLRNDRARTRLGRYVAIGLSQSVDTTQIHAFSSTL</sequence>
<dbReference type="Proteomes" id="UP000712281">
    <property type="component" value="Unassembled WGS sequence"/>
</dbReference>
<organism evidence="2 3">
    <name type="scientific">Brassica cretica</name>
    <name type="common">Mustard</name>
    <dbReference type="NCBI Taxonomy" id="69181"/>
    <lineage>
        <taxon>Eukaryota</taxon>
        <taxon>Viridiplantae</taxon>
        <taxon>Streptophyta</taxon>
        <taxon>Embryophyta</taxon>
        <taxon>Tracheophyta</taxon>
        <taxon>Spermatophyta</taxon>
        <taxon>Magnoliopsida</taxon>
        <taxon>eudicotyledons</taxon>
        <taxon>Gunneridae</taxon>
        <taxon>Pentapetalae</taxon>
        <taxon>rosids</taxon>
        <taxon>malvids</taxon>
        <taxon>Brassicales</taxon>
        <taxon>Brassicaceae</taxon>
        <taxon>Brassiceae</taxon>
        <taxon>Brassica</taxon>
    </lineage>
</organism>
<proteinExistence type="predicted"/>
<reference evidence="2" key="1">
    <citation type="submission" date="2019-12" db="EMBL/GenBank/DDBJ databases">
        <title>Genome sequencing and annotation of Brassica cretica.</title>
        <authorList>
            <person name="Studholme D.J."/>
            <person name="Sarris P.F."/>
        </authorList>
    </citation>
    <scope>NUCLEOTIDE SEQUENCE</scope>
    <source>
        <strain evidence="2">PFS-001/15</strain>
        <tissue evidence="2">Leaf</tissue>
    </source>
</reference>
<evidence type="ECO:0000313" key="3">
    <source>
        <dbReference type="Proteomes" id="UP000712281"/>
    </source>
</evidence>
<feature type="compositionally biased region" description="Basic and acidic residues" evidence="1">
    <location>
        <begin position="178"/>
        <end position="190"/>
    </location>
</feature>
<feature type="region of interest" description="Disordered" evidence="1">
    <location>
        <begin position="149"/>
        <end position="190"/>
    </location>
</feature>
<evidence type="ECO:0000256" key="1">
    <source>
        <dbReference type="SAM" id="MobiDB-lite"/>
    </source>
</evidence>
<feature type="compositionally biased region" description="Polar residues" evidence="1">
    <location>
        <begin position="152"/>
        <end position="177"/>
    </location>
</feature>
<protein>
    <submittedName>
        <fullName evidence="2">Uncharacterized protein</fullName>
    </submittedName>
</protein>
<gene>
    <name evidence="2" type="ORF">F2Q68_00024768</name>
</gene>
<evidence type="ECO:0000313" key="2">
    <source>
        <dbReference type="EMBL" id="KAF2567655.1"/>
    </source>
</evidence>
<accession>A0A8S9IE61</accession>
<name>A0A8S9IE61_BRACR</name>
<dbReference type="EMBL" id="QGKW02001911">
    <property type="protein sequence ID" value="KAF2567655.1"/>
    <property type="molecule type" value="Genomic_DNA"/>
</dbReference>